<dbReference type="AlphaFoldDB" id="A0A0X3Q0N9"/>
<sequence length="103" mass="11258">MLDPSENQKRPANKAPVPGIVSPSSKGFLHTCRCQLIYLLVPLLECLIGEIAAVFNHFNPTGFPLCHIHAFCSQFWDYFCSAGSCKSALIPFCVLESPCTLVG</sequence>
<organism evidence="1">
    <name type="scientific">Schistocephalus solidus</name>
    <name type="common">Tapeworm</name>
    <dbReference type="NCBI Taxonomy" id="70667"/>
    <lineage>
        <taxon>Eukaryota</taxon>
        <taxon>Metazoa</taxon>
        <taxon>Spiralia</taxon>
        <taxon>Lophotrochozoa</taxon>
        <taxon>Platyhelminthes</taxon>
        <taxon>Cestoda</taxon>
        <taxon>Eucestoda</taxon>
        <taxon>Diphyllobothriidea</taxon>
        <taxon>Diphyllobothriidae</taxon>
        <taxon>Schistocephalus</taxon>
    </lineage>
</organism>
<gene>
    <name evidence="1" type="ORF">TR127356</name>
</gene>
<dbReference type="EMBL" id="GEEE01005736">
    <property type="protein sequence ID" value="JAP57489.1"/>
    <property type="molecule type" value="Transcribed_RNA"/>
</dbReference>
<protein>
    <submittedName>
        <fullName evidence="1">Uncharacterized protein</fullName>
    </submittedName>
</protein>
<reference evidence="1" key="1">
    <citation type="submission" date="2016-01" db="EMBL/GenBank/DDBJ databases">
        <title>Reference transcriptome for the parasite Schistocephalus solidus: insights into the molecular evolution of parasitism.</title>
        <authorList>
            <person name="Hebert F.O."/>
            <person name="Grambauer S."/>
            <person name="Barber I."/>
            <person name="Landry C.R."/>
            <person name="Aubin-Horth N."/>
        </authorList>
    </citation>
    <scope>NUCLEOTIDE SEQUENCE</scope>
</reference>
<evidence type="ECO:0000313" key="1">
    <source>
        <dbReference type="EMBL" id="JAP57489.1"/>
    </source>
</evidence>
<accession>A0A0X3Q0N9</accession>
<proteinExistence type="predicted"/>
<name>A0A0X3Q0N9_SCHSO</name>